<feature type="binding site" evidence="9">
    <location>
        <position position="204"/>
    </location>
    <ligand>
        <name>ATP</name>
        <dbReference type="ChEBI" id="CHEBI:30616"/>
    </ligand>
</feature>
<dbReference type="CDD" id="cd00009">
    <property type="entry name" value="AAA"/>
    <property type="match status" value="1"/>
</dbReference>
<evidence type="ECO:0000313" key="12">
    <source>
        <dbReference type="Proteomes" id="UP000233419"/>
    </source>
</evidence>
<dbReference type="Proteomes" id="UP000233419">
    <property type="component" value="Chromosome"/>
</dbReference>
<name>A0A2K9C265_9MOLU</name>
<dbReference type="GO" id="GO:0016887">
    <property type="term" value="F:ATP hydrolysis activity"/>
    <property type="evidence" value="ECO:0007669"/>
    <property type="project" value="RHEA"/>
</dbReference>
<feature type="binding site" evidence="9">
    <location>
        <position position="51"/>
    </location>
    <ligand>
        <name>ATP</name>
        <dbReference type="ChEBI" id="CHEBI:30616"/>
    </ligand>
</feature>
<dbReference type="GO" id="GO:0048476">
    <property type="term" value="C:Holliday junction resolvase complex"/>
    <property type="evidence" value="ECO:0007669"/>
    <property type="project" value="UniProtKB-UniRule"/>
</dbReference>
<dbReference type="HAMAP" id="MF_00016">
    <property type="entry name" value="DNA_HJ_migration_RuvB"/>
    <property type="match status" value="1"/>
</dbReference>
<dbReference type="SUPFAM" id="SSF46785">
    <property type="entry name" value="Winged helix' DNA-binding domain"/>
    <property type="match status" value="1"/>
</dbReference>
<dbReference type="InterPro" id="IPR004605">
    <property type="entry name" value="DNA_helicase_Holl-junc_RuvB"/>
</dbReference>
<organism evidence="11 12">
    <name type="scientific">Mesoplasma syrphidae</name>
    <dbReference type="NCBI Taxonomy" id="225999"/>
    <lineage>
        <taxon>Bacteria</taxon>
        <taxon>Bacillati</taxon>
        <taxon>Mycoplasmatota</taxon>
        <taxon>Mollicutes</taxon>
        <taxon>Entomoplasmatales</taxon>
        <taxon>Entomoplasmataceae</taxon>
        <taxon>Mesoplasma</taxon>
    </lineage>
</organism>
<comment type="subunit">
    <text evidence="9">Homohexamer. Forms an RuvA(8)-RuvB(12)-Holliday junction (HJ) complex. HJ DNA is sandwiched between 2 RuvA tetramers; dsDNA enters through RuvA and exits via RuvB. An RuvB hexamer assembles on each DNA strand where it exits the tetramer. Each RuvB hexamer is contacted by two RuvA subunits (via domain III) on 2 adjacent RuvB subunits; this complex drives branch migration. In the full resolvosome a probable DNA-RuvA(4)-RuvB(12)-RuvC(2) complex forms which resolves the HJ.</text>
</comment>
<feature type="binding site" evidence="9">
    <location>
        <position position="293"/>
    </location>
    <ligand>
        <name>DNA</name>
        <dbReference type="ChEBI" id="CHEBI:16991"/>
    </ligand>
</feature>
<evidence type="ECO:0000256" key="2">
    <source>
        <dbReference type="ARBA" id="ARBA00022741"/>
    </source>
</evidence>
<keyword evidence="2 9" id="KW-0547">Nucleotide-binding</keyword>
<proteinExistence type="inferred from homology"/>
<feature type="region of interest" description="Small ATPAse domain (RuvB-S)" evidence="9">
    <location>
        <begin position="168"/>
        <end position="238"/>
    </location>
</feature>
<comment type="catalytic activity">
    <reaction evidence="9">
        <text>ATP + H2O = ADP + phosphate + H(+)</text>
        <dbReference type="Rhea" id="RHEA:13065"/>
        <dbReference type="ChEBI" id="CHEBI:15377"/>
        <dbReference type="ChEBI" id="CHEBI:15378"/>
        <dbReference type="ChEBI" id="CHEBI:30616"/>
        <dbReference type="ChEBI" id="CHEBI:43474"/>
        <dbReference type="ChEBI" id="CHEBI:456216"/>
    </reaction>
</comment>
<evidence type="ECO:0000256" key="5">
    <source>
        <dbReference type="ARBA" id="ARBA00022840"/>
    </source>
</evidence>
<dbReference type="Gene3D" id="1.10.10.10">
    <property type="entry name" value="Winged helix-like DNA-binding domain superfamily/Winged helix DNA-binding domain"/>
    <property type="match status" value="1"/>
</dbReference>
<dbReference type="Pfam" id="PF17864">
    <property type="entry name" value="AAA_lid_4"/>
    <property type="match status" value="1"/>
</dbReference>
<evidence type="ECO:0000256" key="7">
    <source>
        <dbReference type="ARBA" id="ARBA00023172"/>
    </source>
</evidence>
<evidence type="ECO:0000313" key="11">
    <source>
        <dbReference type="EMBL" id="AUF83569.1"/>
    </source>
</evidence>
<evidence type="ECO:0000256" key="4">
    <source>
        <dbReference type="ARBA" id="ARBA00022801"/>
    </source>
</evidence>
<dbReference type="GO" id="GO:0006310">
    <property type="term" value="P:DNA recombination"/>
    <property type="evidence" value="ECO:0007669"/>
    <property type="project" value="UniProtKB-UniRule"/>
</dbReference>
<dbReference type="EC" id="3.6.4.-" evidence="9"/>
<keyword evidence="12" id="KW-1185">Reference proteome</keyword>
<feature type="binding site" evidence="9">
    <location>
        <position position="52"/>
    </location>
    <ligand>
        <name>Mg(2+)</name>
        <dbReference type="ChEBI" id="CHEBI:18420"/>
    </ligand>
</feature>
<feature type="region of interest" description="Head domain (RuvB-H)" evidence="9">
    <location>
        <begin position="241"/>
        <end position="318"/>
    </location>
</feature>
<feature type="binding site" evidence="9">
    <location>
        <position position="48"/>
    </location>
    <ligand>
        <name>ATP</name>
        <dbReference type="ChEBI" id="CHEBI:30616"/>
    </ligand>
</feature>
<reference evidence="11 12" key="1">
    <citation type="submission" date="2017-12" db="EMBL/GenBank/DDBJ databases">
        <title>Mesoplasma syrphidae YJS, Complete Genome.</title>
        <authorList>
            <person name="Knight T.F."/>
            <person name="Citino T."/>
            <person name="Rubinstein R."/>
            <person name="Neuschaefer Z."/>
        </authorList>
    </citation>
    <scope>NUCLEOTIDE SEQUENCE [LARGE SCALE GENOMIC DNA]</scope>
    <source>
        <strain evidence="11 12">YJS</strain>
    </source>
</reference>
<dbReference type="Gene3D" id="3.40.50.300">
    <property type="entry name" value="P-loop containing nucleotide triphosphate hydrolases"/>
    <property type="match status" value="1"/>
</dbReference>
<dbReference type="GO" id="GO:0000400">
    <property type="term" value="F:four-way junction DNA binding"/>
    <property type="evidence" value="ECO:0007669"/>
    <property type="project" value="UniProtKB-UniRule"/>
</dbReference>
<dbReference type="OrthoDB" id="9804478at2"/>
<dbReference type="InterPro" id="IPR003593">
    <property type="entry name" value="AAA+_ATPase"/>
</dbReference>
<dbReference type="AlphaFoldDB" id="A0A2K9C265"/>
<evidence type="ECO:0000256" key="9">
    <source>
        <dbReference type="HAMAP-Rule" id="MF_00016"/>
    </source>
</evidence>
<dbReference type="SMART" id="SM00382">
    <property type="entry name" value="AAA"/>
    <property type="match status" value="1"/>
</dbReference>
<sequence length="318" mass="36102">MVNNNFRPNSWNEFLGQSQIISNLKIYVESARQQNKTLDHLLIHGSSGMGKTSLAFLISKVMKSKLHILNGPSIQKPSDLIAVLSALKPSDILFIDEVHAISKEILEILYPVLEDNKMNLVIGKDYNSKIINVSLPEFTIICATTEIYKLSYPLLNRFPIHFQIMDYSLSEMSQIIKNASNRIDLQLSTSSCEFIASYCRNTPRIAINLVNRIKDYIITKHVNCTNIVSLKTIFKQMGIYSQGLTNNDVEYLKILKEHKTLGIESLAQILDAPIATIIQNIEPVLIREQFVLRTLRGRMITDKGLKYLSEIFNKEAAN</sequence>
<dbReference type="NCBIfam" id="NF000868">
    <property type="entry name" value="PRK00080.1"/>
    <property type="match status" value="1"/>
</dbReference>
<dbReference type="GO" id="GO:0006281">
    <property type="term" value="P:DNA repair"/>
    <property type="evidence" value="ECO:0007669"/>
    <property type="project" value="UniProtKB-UniRule"/>
</dbReference>
<dbReference type="InterPro" id="IPR008823">
    <property type="entry name" value="RuvB_wg_C"/>
</dbReference>
<accession>A0A2K9C265</accession>
<feature type="binding site" evidence="9">
    <location>
        <position position="7"/>
    </location>
    <ligand>
        <name>ATP</name>
        <dbReference type="ChEBI" id="CHEBI:30616"/>
    </ligand>
</feature>
<comment type="caution">
    <text evidence="9">Lacks conserved residue(s) required for the propagation of feature annotation.</text>
</comment>
<dbReference type="PANTHER" id="PTHR42848:SF1">
    <property type="entry name" value="HOLLIDAY JUNCTION BRANCH MIGRATION COMPLEX SUBUNIT RUVB"/>
    <property type="match status" value="1"/>
</dbReference>
<dbReference type="RefSeq" id="WP_036256237.1">
    <property type="nucleotide sequence ID" value="NZ_CP025257.1"/>
</dbReference>
<dbReference type="KEGG" id="msyr:CXP39_02025"/>
<comment type="domain">
    <text evidence="9">Has 3 domains, the large (RuvB-L) and small ATPase (RuvB-S) domains and the C-terminal head (RuvB-H) domain. The head domain binds DNA, while the ATPase domains jointly bind ATP, ADP or are empty depending on the state of the subunit in the translocation cycle. During a single DNA translocation step the structure of each domain remains the same, but their relative positions change.</text>
</comment>
<evidence type="ECO:0000256" key="3">
    <source>
        <dbReference type="ARBA" id="ARBA00022763"/>
    </source>
</evidence>
<dbReference type="Gene3D" id="1.10.8.60">
    <property type="match status" value="1"/>
</dbReference>
<dbReference type="InterPro" id="IPR008824">
    <property type="entry name" value="RuvB-like_N"/>
</dbReference>
<feature type="binding site" evidence="9">
    <location>
        <position position="298"/>
    </location>
    <ligand>
        <name>DNA</name>
        <dbReference type="ChEBI" id="CHEBI:16991"/>
    </ligand>
</feature>
<feature type="domain" description="AAA+ ATPase" evidence="10">
    <location>
        <begin position="37"/>
        <end position="166"/>
    </location>
</feature>
<keyword evidence="8 9" id="KW-0234">DNA repair</keyword>
<dbReference type="GO" id="GO:0009378">
    <property type="term" value="F:four-way junction helicase activity"/>
    <property type="evidence" value="ECO:0007669"/>
    <property type="project" value="InterPro"/>
</dbReference>
<protein>
    <recommendedName>
        <fullName evidence="9">Holliday junction branch migration complex subunit RuvB</fullName>
        <ecNumber evidence="9">3.6.4.-</ecNumber>
    </recommendedName>
</protein>
<dbReference type="InterPro" id="IPR041445">
    <property type="entry name" value="AAA_lid_4"/>
</dbReference>
<comment type="function">
    <text evidence="9">The RuvA-RuvB-RuvC complex processes Holliday junction (HJ) DNA during genetic recombination and DNA repair, while the RuvA-RuvB complex plays an important role in the rescue of blocked DNA replication forks via replication fork reversal (RFR). RuvA specifically binds to HJ cruciform DNA, conferring on it an open structure. The RuvB hexamer acts as an ATP-dependent pump, pulling dsDNA into and through the RuvAB complex. RuvB forms 2 homohexamers on either side of HJ DNA bound by 1 or 2 RuvA tetramers; 4 subunits per hexamer contact DNA at a time. Coordinated motions by a converter formed by DNA-disengaged RuvB subunits stimulates ATP hydrolysis and nucleotide exchange. Immobilization of the converter enables RuvB to convert the ATP-contained energy into a lever motion, pulling 2 nucleotides of DNA out of the RuvA tetramer per ATP hydrolyzed, thus driving DNA branch migration. The RuvB motors rotate together with the DNA substrate, which together with the progressing nucleotide cycle form the mechanistic basis for DNA recombination by continuous HJ branch migration. Branch migration allows RuvC to scan DNA until it finds its consensus sequence, where it cleaves and resolves cruciform DNA.</text>
</comment>
<dbReference type="EMBL" id="CP025257">
    <property type="protein sequence ID" value="AUF83569.1"/>
    <property type="molecule type" value="Genomic_DNA"/>
</dbReference>
<dbReference type="SUPFAM" id="SSF52540">
    <property type="entry name" value="P-loop containing nucleoside triphosphate hydrolases"/>
    <property type="match status" value="1"/>
</dbReference>
<evidence type="ECO:0000256" key="1">
    <source>
        <dbReference type="ARBA" id="ARBA00022490"/>
    </source>
</evidence>
<keyword evidence="3 9" id="KW-0227">DNA damage</keyword>
<dbReference type="PANTHER" id="PTHR42848">
    <property type="match status" value="1"/>
</dbReference>
<evidence type="ECO:0000256" key="6">
    <source>
        <dbReference type="ARBA" id="ARBA00023125"/>
    </source>
</evidence>
<keyword evidence="5 9" id="KW-0067">ATP-binding</keyword>
<evidence type="ECO:0000256" key="8">
    <source>
        <dbReference type="ARBA" id="ARBA00023204"/>
    </source>
</evidence>
<keyword evidence="4 9" id="KW-0378">Hydrolase</keyword>
<dbReference type="InterPro" id="IPR036388">
    <property type="entry name" value="WH-like_DNA-bd_sf"/>
</dbReference>
<evidence type="ECO:0000259" key="10">
    <source>
        <dbReference type="SMART" id="SM00382"/>
    </source>
</evidence>
<keyword evidence="11" id="KW-0347">Helicase</keyword>
<feature type="binding site" evidence="9">
    <location>
        <position position="52"/>
    </location>
    <ligand>
        <name>ATP</name>
        <dbReference type="ChEBI" id="CHEBI:30616"/>
    </ligand>
</feature>
<comment type="similarity">
    <text evidence="9">Belongs to the RuvB family.</text>
</comment>
<gene>
    <name evidence="9" type="primary">ruvB</name>
    <name evidence="11" type="ORF">CXP39_02025</name>
</gene>
<feature type="binding site" evidence="9">
    <location>
        <position position="157"/>
    </location>
    <ligand>
        <name>ATP</name>
        <dbReference type="ChEBI" id="CHEBI:30616"/>
    </ligand>
</feature>
<dbReference type="GO" id="GO:0005524">
    <property type="term" value="F:ATP binding"/>
    <property type="evidence" value="ECO:0007669"/>
    <property type="project" value="UniProtKB-UniRule"/>
</dbReference>
<dbReference type="InterPro" id="IPR036390">
    <property type="entry name" value="WH_DNA-bd_sf"/>
</dbReference>
<dbReference type="InterPro" id="IPR027417">
    <property type="entry name" value="P-loop_NTPase"/>
</dbReference>
<feature type="binding site" evidence="9">
    <location>
        <position position="53"/>
    </location>
    <ligand>
        <name>ATP</name>
        <dbReference type="ChEBI" id="CHEBI:30616"/>
    </ligand>
</feature>
<keyword evidence="1 9" id="KW-0963">Cytoplasm</keyword>
<comment type="subcellular location">
    <subcellularLocation>
        <location evidence="9">Cytoplasm</location>
    </subcellularLocation>
</comment>
<keyword evidence="6 9" id="KW-0238">DNA-binding</keyword>
<feature type="binding site" evidence="9">
    <location>
        <position position="167"/>
    </location>
    <ligand>
        <name>ATP</name>
        <dbReference type="ChEBI" id="CHEBI:30616"/>
    </ligand>
</feature>
<dbReference type="Pfam" id="PF05491">
    <property type="entry name" value="WHD_RuvB"/>
    <property type="match status" value="1"/>
</dbReference>
<dbReference type="GO" id="GO:0005737">
    <property type="term" value="C:cytoplasm"/>
    <property type="evidence" value="ECO:0007669"/>
    <property type="project" value="UniProtKB-SubCell"/>
</dbReference>
<dbReference type="Pfam" id="PF05496">
    <property type="entry name" value="RuvB_N"/>
    <property type="match status" value="1"/>
</dbReference>
<keyword evidence="7 9" id="KW-0233">DNA recombination</keyword>